<dbReference type="InterPro" id="IPR009438">
    <property type="entry name" value="Phytosulfokine"/>
</dbReference>
<feature type="chain" id="PRO_5033092087" description="Phytosulfokine" evidence="10">
    <location>
        <begin position="24"/>
        <end position="79"/>
    </location>
</feature>
<evidence type="ECO:0000256" key="9">
    <source>
        <dbReference type="ARBA" id="ARBA00023030"/>
    </source>
</evidence>
<name>A0A833QR26_9POAL</name>
<keyword evidence="7 10" id="KW-0732">Signal</keyword>
<keyword evidence="8 10" id="KW-0221">Differentiation</keyword>
<evidence type="ECO:0000313" key="11">
    <source>
        <dbReference type="EMBL" id="KAF3331000.1"/>
    </source>
</evidence>
<keyword evidence="9 10" id="KW-0339">Growth factor</keyword>
<evidence type="ECO:0000256" key="7">
    <source>
        <dbReference type="ARBA" id="ARBA00022729"/>
    </source>
</evidence>
<dbReference type="Proteomes" id="UP000623129">
    <property type="component" value="Unassembled WGS sequence"/>
</dbReference>
<organism evidence="11 12">
    <name type="scientific">Carex littledalei</name>
    <dbReference type="NCBI Taxonomy" id="544730"/>
    <lineage>
        <taxon>Eukaryota</taxon>
        <taxon>Viridiplantae</taxon>
        <taxon>Streptophyta</taxon>
        <taxon>Embryophyta</taxon>
        <taxon>Tracheophyta</taxon>
        <taxon>Spermatophyta</taxon>
        <taxon>Magnoliopsida</taxon>
        <taxon>Liliopsida</taxon>
        <taxon>Poales</taxon>
        <taxon>Cyperaceae</taxon>
        <taxon>Cyperoideae</taxon>
        <taxon>Cariceae</taxon>
        <taxon>Carex</taxon>
        <taxon>Carex subgen. Euthyceras</taxon>
    </lineage>
</organism>
<comment type="subcellular location">
    <subcellularLocation>
        <location evidence="2 10">Secreted</location>
    </subcellularLocation>
</comment>
<evidence type="ECO:0000256" key="3">
    <source>
        <dbReference type="ARBA" id="ARBA00010781"/>
    </source>
</evidence>
<comment type="function">
    <text evidence="1 10">Promotes plant cell differentiation, organogenesis and somatic embryogenesis as well as cell proliferation.</text>
</comment>
<evidence type="ECO:0000256" key="6">
    <source>
        <dbReference type="ARBA" id="ARBA00022641"/>
    </source>
</evidence>
<evidence type="ECO:0000256" key="2">
    <source>
        <dbReference type="ARBA" id="ARBA00004613"/>
    </source>
</evidence>
<dbReference type="GO" id="GO:0030154">
    <property type="term" value="P:cell differentiation"/>
    <property type="evidence" value="ECO:0007669"/>
    <property type="project" value="UniProtKB-UniRule"/>
</dbReference>
<comment type="caution">
    <text evidence="11">The sequence shown here is derived from an EMBL/GenBank/DDBJ whole genome shotgun (WGS) entry which is preliminary data.</text>
</comment>
<dbReference type="PANTHER" id="PTHR33285:SF55">
    <property type="entry name" value="PHYTOSULFOKINES 3"/>
    <property type="match status" value="1"/>
</dbReference>
<dbReference type="AlphaFoldDB" id="A0A833QR26"/>
<keyword evidence="4 10" id="KW-0217">Developmental protein</keyword>
<keyword evidence="5 10" id="KW-0964">Secreted</keyword>
<evidence type="ECO:0000256" key="8">
    <source>
        <dbReference type="ARBA" id="ARBA00022782"/>
    </source>
</evidence>
<comment type="PTM">
    <text evidence="10">Sulfation is important for activity and for the binding to a putative membrane receptor.</text>
</comment>
<protein>
    <recommendedName>
        <fullName evidence="10">Phytosulfokine</fullName>
    </recommendedName>
    <component>
        <recommendedName>
            <fullName evidence="10">Phytosulfokine-alpha</fullName>
            <shortName evidence="10">PSK-alpha</shortName>
            <shortName evidence="10">Phytosulfokine-a</shortName>
        </recommendedName>
    </component>
    <component>
        <recommendedName>
            <fullName evidence="10">Phytosulfokine-beta</fullName>
            <shortName evidence="10">PSK-beta</shortName>
            <shortName evidence="10">Phytosulfokine-b</shortName>
        </recommendedName>
    </component>
</protein>
<dbReference type="GO" id="GO:0005576">
    <property type="term" value="C:extracellular region"/>
    <property type="evidence" value="ECO:0007669"/>
    <property type="project" value="UniProtKB-SubCell"/>
</dbReference>
<evidence type="ECO:0000256" key="4">
    <source>
        <dbReference type="ARBA" id="ARBA00022473"/>
    </source>
</evidence>
<comment type="PTM">
    <text evidence="10">PSK-alpha is produced by endopeptidase digestion. PSK-beta is produced from PSK-alpha by exopeptidase digestion.</text>
</comment>
<dbReference type="EMBL" id="SWLB01000013">
    <property type="protein sequence ID" value="KAF3331000.1"/>
    <property type="molecule type" value="Genomic_DNA"/>
</dbReference>
<evidence type="ECO:0000256" key="10">
    <source>
        <dbReference type="RuleBase" id="RU368031"/>
    </source>
</evidence>
<dbReference type="GO" id="GO:0008083">
    <property type="term" value="F:growth factor activity"/>
    <property type="evidence" value="ECO:0007669"/>
    <property type="project" value="UniProtKB-UniRule"/>
</dbReference>
<evidence type="ECO:0000313" key="12">
    <source>
        <dbReference type="Proteomes" id="UP000623129"/>
    </source>
</evidence>
<evidence type="ECO:0000256" key="1">
    <source>
        <dbReference type="ARBA" id="ARBA00003158"/>
    </source>
</evidence>
<sequence length="79" mass="8959">MKLKQISLFLFALLLLLPLVCKARPEPSDPRSTINNDQEILGEEGRMEKCGVGEGEEECLTRRTLVAHTDYIYTQGKHN</sequence>
<dbReference type="Pfam" id="PF06404">
    <property type="entry name" value="PSK"/>
    <property type="match status" value="1"/>
</dbReference>
<evidence type="ECO:0000256" key="5">
    <source>
        <dbReference type="ARBA" id="ARBA00022525"/>
    </source>
</evidence>
<dbReference type="GO" id="GO:0008283">
    <property type="term" value="P:cell population proliferation"/>
    <property type="evidence" value="ECO:0007669"/>
    <property type="project" value="UniProtKB-UniRule"/>
</dbReference>
<dbReference type="PANTHER" id="PTHR33285">
    <property type="entry name" value="PHYTOSULFOKINES 3"/>
    <property type="match status" value="1"/>
</dbReference>
<reference evidence="11" key="1">
    <citation type="submission" date="2020-01" db="EMBL/GenBank/DDBJ databases">
        <title>Genome sequence of Kobresia littledalei, the first chromosome-level genome in the family Cyperaceae.</title>
        <authorList>
            <person name="Qu G."/>
        </authorList>
    </citation>
    <scope>NUCLEOTIDE SEQUENCE</scope>
    <source>
        <strain evidence="11">C.B.Clarke</strain>
        <tissue evidence="11">Leaf</tissue>
    </source>
</reference>
<comment type="similarity">
    <text evidence="3 10">Belongs to the phytosulfokine family.</text>
</comment>
<proteinExistence type="inferred from homology"/>
<feature type="signal peptide" evidence="10">
    <location>
        <begin position="1"/>
        <end position="23"/>
    </location>
</feature>
<keyword evidence="12" id="KW-1185">Reference proteome</keyword>
<gene>
    <name evidence="11" type="ORF">FCM35_KLT04354</name>
</gene>
<accession>A0A833QR26</accession>
<keyword evidence="6 10" id="KW-0765">Sulfation</keyword>
<dbReference type="OrthoDB" id="1858282at2759"/>